<gene>
    <name evidence="1" type="ORF">GMARGA_LOCUS5151</name>
</gene>
<evidence type="ECO:0000313" key="2">
    <source>
        <dbReference type="Proteomes" id="UP000789901"/>
    </source>
</evidence>
<organism evidence="1 2">
    <name type="scientific">Gigaspora margarita</name>
    <dbReference type="NCBI Taxonomy" id="4874"/>
    <lineage>
        <taxon>Eukaryota</taxon>
        <taxon>Fungi</taxon>
        <taxon>Fungi incertae sedis</taxon>
        <taxon>Mucoromycota</taxon>
        <taxon>Glomeromycotina</taxon>
        <taxon>Glomeromycetes</taxon>
        <taxon>Diversisporales</taxon>
        <taxon>Gigasporaceae</taxon>
        <taxon>Gigaspora</taxon>
    </lineage>
</organism>
<comment type="caution">
    <text evidence="1">The sequence shown here is derived from an EMBL/GenBank/DDBJ whole genome shotgun (WGS) entry which is preliminary data.</text>
</comment>
<protein>
    <submittedName>
        <fullName evidence="1">5520_t:CDS:1</fullName>
    </submittedName>
</protein>
<dbReference type="EMBL" id="CAJVQB010002145">
    <property type="protein sequence ID" value="CAG8563894.1"/>
    <property type="molecule type" value="Genomic_DNA"/>
</dbReference>
<name>A0ABN7UCP5_GIGMA</name>
<accession>A0ABN7UCP5</accession>
<reference evidence="1 2" key="1">
    <citation type="submission" date="2021-06" db="EMBL/GenBank/DDBJ databases">
        <authorList>
            <person name="Kallberg Y."/>
            <person name="Tangrot J."/>
            <person name="Rosling A."/>
        </authorList>
    </citation>
    <scope>NUCLEOTIDE SEQUENCE [LARGE SCALE GENOMIC DNA]</scope>
    <source>
        <strain evidence="1 2">120-4 pot B 10/14</strain>
    </source>
</reference>
<keyword evidence="2" id="KW-1185">Reference proteome</keyword>
<proteinExistence type="predicted"/>
<evidence type="ECO:0000313" key="1">
    <source>
        <dbReference type="EMBL" id="CAG8563894.1"/>
    </source>
</evidence>
<dbReference type="Proteomes" id="UP000789901">
    <property type="component" value="Unassembled WGS sequence"/>
</dbReference>
<sequence length="75" mass="9216">MSEYCCHDEREKLREEYEKYFKKLKLDIEVIEQIREFESKYSYKPSYGASQSLTSQQESLLRQLIPDLVLRERYK</sequence>